<comment type="caution">
    <text evidence="1">The sequence shown here is derived from an EMBL/GenBank/DDBJ whole genome shotgun (WGS) entry which is preliminary data.</text>
</comment>
<organism evidence="1 2">
    <name type="scientific">Azohydromonas caseinilytica</name>
    <dbReference type="NCBI Taxonomy" id="2728836"/>
    <lineage>
        <taxon>Bacteria</taxon>
        <taxon>Pseudomonadati</taxon>
        <taxon>Pseudomonadota</taxon>
        <taxon>Betaproteobacteria</taxon>
        <taxon>Burkholderiales</taxon>
        <taxon>Sphaerotilaceae</taxon>
        <taxon>Azohydromonas</taxon>
    </lineage>
</organism>
<accession>A0A848FFD2</accession>
<evidence type="ECO:0000313" key="2">
    <source>
        <dbReference type="Proteomes" id="UP000574067"/>
    </source>
</evidence>
<dbReference type="RefSeq" id="WP_169162729.1">
    <property type="nucleotide sequence ID" value="NZ_JABBFW010000023.1"/>
</dbReference>
<reference evidence="1 2" key="1">
    <citation type="submission" date="2020-04" db="EMBL/GenBank/DDBJ databases">
        <title>Azohydromonas sp. isolated from soil.</title>
        <authorList>
            <person name="Dahal R.H."/>
        </authorList>
    </citation>
    <scope>NUCLEOTIDE SEQUENCE [LARGE SCALE GENOMIC DNA]</scope>
    <source>
        <strain evidence="1 2">G-1-1-14</strain>
    </source>
</reference>
<sequence>MSTLDLEQPGYELRFESLIDPERACAFPCDARGQVDMDELGEQALRHYLYARAVIGKEFRRPAVRRTAGAQALACA</sequence>
<protein>
    <submittedName>
        <fullName evidence="1">Uncharacterized protein</fullName>
    </submittedName>
</protein>
<dbReference type="EMBL" id="JABBFW010000023">
    <property type="protein sequence ID" value="NML17826.1"/>
    <property type="molecule type" value="Genomic_DNA"/>
</dbReference>
<evidence type="ECO:0000313" key="1">
    <source>
        <dbReference type="EMBL" id="NML17826.1"/>
    </source>
</evidence>
<keyword evidence="2" id="KW-1185">Reference proteome</keyword>
<name>A0A848FFD2_9BURK</name>
<proteinExistence type="predicted"/>
<gene>
    <name evidence="1" type="ORF">HHL10_22905</name>
</gene>
<dbReference type="Proteomes" id="UP000574067">
    <property type="component" value="Unassembled WGS sequence"/>
</dbReference>
<dbReference type="AlphaFoldDB" id="A0A848FFD2"/>